<reference evidence="4 5" key="1">
    <citation type="submission" date="2019-02" db="EMBL/GenBank/DDBJ databases">
        <title>Deep-cultivation of Planctomycetes and their phenomic and genomic characterization uncovers novel biology.</title>
        <authorList>
            <person name="Wiegand S."/>
            <person name="Jogler M."/>
            <person name="Boedeker C."/>
            <person name="Pinto D."/>
            <person name="Vollmers J."/>
            <person name="Rivas-Marin E."/>
            <person name="Kohn T."/>
            <person name="Peeters S.H."/>
            <person name="Heuer A."/>
            <person name="Rast P."/>
            <person name="Oberbeckmann S."/>
            <person name="Bunk B."/>
            <person name="Jeske O."/>
            <person name="Meyerdierks A."/>
            <person name="Storesund J.E."/>
            <person name="Kallscheuer N."/>
            <person name="Luecker S."/>
            <person name="Lage O.M."/>
            <person name="Pohl T."/>
            <person name="Merkel B.J."/>
            <person name="Hornburger P."/>
            <person name="Mueller R.-W."/>
            <person name="Bruemmer F."/>
            <person name="Labrenz M."/>
            <person name="Spormann A.M."/>
            <person name="Op den Camp H."/>
            <person name="Overmann J."/>
            <person name="Amann R."/>
            <person name="Jetten M.S.M."/>
            <person name="Mascher T."/>
            <person name="Medema M.H."/>
            <person name="Devos D.P."/>
            <person name="Kaster A.-K."/>
            <person name="Ovreas L."/>
            <person name="Rohde M."/>
            <person name="Galperin M.Y."/>
            <person name="Jogler C."/>
        </authorList>
    </citation>
    <scope>NUCLEOTIDE SEQUENCE [LARGE SCALE GENOMIC DNA]</scope>
    <source>
        <strain evidence="4 5">Poly24</strain>
    </source>
</reference>
<evidence type="ECO:0000256" key="2">
    <source>
        <dbReference type="ARBA" id="ARBA00022803"/>
    </source>
</evidence>
<proteinExistence type="predicted"/>
<organism evidence="4 5">
    <name type="scientific">Rosistilla carotiformis</name>
    <dbReference type="NCBI Taxonomy" id="2528017"/>
    <lineage>
        <taxon>Bacteria</taxon>
        <taxon>Pseudomonadati</taxon>
        <taxon>Planctomycetota</taxon>
        <taxon>Planctomycetia</taxon>
        <taxon>Pirellulales</taxon>
        <taxon>Pirellulaceae</taxon>
        <taxon>Rosistilla</taxon>
    </lineage>
</organism>
<keyword evidence="2 3" id="KW-0802">TPR repeat</keyword>
<feature type="repeat" description="TPR" evidence="3">
    <location>
        <begin position="591"/>
        <end position="624"/>
    </location>
</feature>
<dbReference type="PANTHER" id="PTHR45586:SF1">
    <property type="entry name" value="LIPOPOLYSACCHARIDE ASSEMBLY PROTEIN B"/>
    <property type="match status" value="1"/>
</dbReference>
<evidence type="ECO:0000313" key="4">
    <source>
        <dbReference type="EMBL" id="QDV69328.1"/>
    </source>
</evidence>
<protein>
    <submittedName>
        <fullName evidence="4">Outer membrane protein assembly factor BamD</fullName>
    </submittedName>
</protein>
<dbReference type="SUPFAM" id="SSF48452">
    <property type="entry name" value="TPR-like"/>
    <property type="match status" value="3"/>
</dbReference>
<sequence>MDSVASGVQVRQRGLRRRDIWLAVLAFSCVHSPRFTVVMDHNLSAVQHPFSGGEMRKQAFFLNLRSVFAAAMLSASVSAYGEDSFKTGLAELAAGSFEKAAATLAEFVKKNPEHPSAAQAMCGSGQALSAMGRHAEALDFFEAALKRKSPRLRETPIRLSCAKCQLGVGRYSDAAQHAQEAIKVSSSPAEREVAYPMLISALCQDSRSKEAWLELKKAADTGELKPAVTVALARQVATDALKQGEANTAREAFSWQMENDHDLQGKQEAALGYAWAQAALASQPTEAAVALLEYVDTYPKAPGAARALLAAARKQIEADRSAEAIILLQRLAANYPDASETVDGLTLLIQIAQKNGDETLLQDTRAQLAREHTQSPAARGVIHLAIADAAKSKDEGTFASVSAVVFNSGDPQLVQQTLDRLSETAGHEVVLRFADAGLQRMIDPDQHRVTAAIIDWLFEHRQWSVITEATSKMPVEVLTHDAHQGTVIAESLQRLGSSKGAYDLFTRLAEGPEPTFVVLLRRSELAVQVGSVDEANQAIAAATTAAESSRDRQFVQIVAAQLAIRRADFDSSRKLLDSVVRSPAADQRLRGRAQWLLGETYFMQRDYSAAIDAYRRCETLFPESGWAAASLLQAGKAFEKMGNFRDAAVCYTSLLNKHANSPYAQLASRRLGWIGNEKTR</sequence>
<dbReference type="SMART" id="SM00028">
    <property type="entry name" value="TPR"/>
    <property type="match status" value="4"/>
</dbReference>
<dbReference type="OrthoDB" id="225691at2"/>
<dbReference type="KEGG" id="rcf:Poly24_30430"/>
<keyword evidence="1" id="KW-0677">Repeat</keyword>
<dbReference type="Pfam" id="PF13174">
    <property type="entry name" value="TPR_6"/>
    <property type="match status" value="2"/>
</dbReference>
<dbReference type="Pfam" id="PF13432">
    <property type="entry name" value="TPR_16"/>
    <property type="match status" value="2"/>
</dbReference>
<dbReference type="InterPro" id="IPR011990">
    <property type="entry name" value="TPR-like_helical_dom_sf"/>
</dbReference>
<dbReference type="PANTHER" id="PTHR45586">
    <property type="entry name" value="TPR REPEAT-CONTAINING PROTEIN PA4667"/>
    <property type="match status" value="1"/>
</dbReference>
<evidence type="ECO:0000256" key="3">
    <source>
        <dbReference type="PROSITE-ProRule" id="PRU00339"/>
    </source>
</evidence>
<evidence type="ECO:0000256" key="1">
    <source>
        <dbReference type="ARBA" id="ARBA00022737"/>
    </source>
</evidence>
<accession>A0A518JUY0</accession>
<dbReference type="EMBL" id="CP036348">
    <property type="protein sequence ID" value="QDV69328.1"/>
    <property type="molecule type" value="Genomic_DNA"/>
</dbReference>
<dbReference type="PROSITE" id="PS50005">
    <property type="entry name" value="TPR"/>
    <property type="match status" value="1"/>
</dbReference>
<gene>
    <name evidence="4" type="primary">bamD_1</name>
    <name evidence="4" type="ORF">Poly24_30430</name>
</gene>
<dbReference type="AlphaFoldDB" id="A0A518JUY0"/>
<evidence type="ECO:0000313" key="5">
    <source>
        <dbReference type="Proteomes" id="UP000315082"/>
    </source>
</evidence>
<dbReference type="Gene3D" id="1.25.40.10">
    <property type="entry name" value="Tetratricopeptide repeat domain"/>
    <property type="match status" value="3"/>
</dbReference>
<dbReference type="InterPro" id="IPR019734">
    <property type="entry name" value="TPR_rpt"/>
</dbReference>
<name>A0A518JUY0_9BACT</name>
<dbReference type="Proteomes" id="UP000315082">
    <property type="component" value="Chromosome"/>
</dbReference>
<dbReference type="InterPro" id="IPR051012">
    <property type="entry name" value="CellSynth/LPSAsmb/PSIAsmb"/>
</dbReference>
<keyword evidence="5" id="KW-1185">Reference proteome</keyword>